<keyword evidence="1" id="KW-0472">Membrane</keyword>
<evidence type="ECO:0000313" key="2">
    <source>
        <dbReference type="EMBL" id="SBS82500.1"/>
    </source>
</evidence>
<dbReference type="Proteomes" id="UP000078560">
    <property type="component" value="Unassembled WGS sequence"/>
</dbReference>
<evidence type="ECO:0000256" key="1">
    <source>
        <dbReference type="SAM" id="Phobius"/>
    </source>
</evidence>
<evidence type="ECO:0000313" key="3">
    <source>
        <dbReference type="Proteomes" id="UP000078560"/>
    </source>
</evidence>
<feature type="transmembrane region" description="Helical" evidence="1">
    <location>
        <begin position="222"/>
        <end position="242"/>
    </location>
</feature>
<dbReference type="Pfam" id="PF05795">
    <property type="entry name" value="Plasmodium_Vir"/>
    <property type="match status" value="2"/>
</dbReference>
<dbReference type="InterPro" id="IPR008780">
    <property type="entry name" value="Plasmodium_Vir"/>
</dbReference>
<keyword evidence="1" id="KW-0812">Transmembrane</keyword>
<keyword evidence="1" id="KW-1133">Transmembrane helix</keyword>
<sequence length="295" mass="34973">MTYRISTAYNVTSSYDKYKEKLSSSSTNVGSTSIMGCDNFSFQHINFRQNDFPELCSTVIKFLIHLEENSDTYRDEGCKYLYYWLYVEKLNRTIPMENILVLYKELNNIFNNSNKGSNSLDNYINQMNINTFDKLVKLTDLYNKFNQFMNSTKETNPEKNCQSDCFNLYTSYVKECKNGDDNDFCYELKNFRAQYNTYIQTIRNCKGEQYFLPPVEILDTTGIILISFTFIMLTSFLLPLLYKFTPIGPWIHHKLIKRKNIWNNISQEENHLSHNYEMDKDDSKKHHYKLAYNSS</sequence>
<gene>
    <name evidence="2" type="ORF">POVCU2_0015630</name>
</gene>
<proteinExistence type="predicted"/>
<organism evidence="2 3">
    <name type="scientific">Plasmodium ovale curtisi</name>
    <dbReference type="NCBI Taxonomy" id="864141"/>
    <lineage>
        <taxon>Eukaryota</taxon>
        <taxon>Sar</taxon>
        <taxon>Alveolata</taxon>
        <taxon>Apicomplexa</taxon>
        <taxon>Aconoidasida</taxon>
        <taxon>Haemosporida</taxon>
        <taxon>Plasmodiidae</taxon>
        <taxon>Plasmodium</taxon>
        <taxon>Plasmodium (Plasmodium)</taxon>
    </lineage>
</organism>
<accession>A0A1A8VQ15</accession>
<dbReference type="AlphaFoldDB" id="A0A1A8VQ15"/>
<reference evidence="3" key="1">
    <citation type="submission" date="2016-05" db="EMBL/GenBank/DDBJ databases">
        <authorList>
            <person name="Naeem Raeece"/>
        </authorList>
    </citation>
    <scope>NUCLEOTIDE SEQUENCE [LARGE SCALE GENOMIC DNA]</scope>
</reference>
<protein>
    <submittedName>
        <fullName evidence="2">PIR Superfamily Protein</fullName>
    </submittedName>
</protein>
<name>A0A1A8VQ15_PLAOA</name>
<dbReference type="EMBL" id="FLQU01000214">
    <property type="protein sequence ID" value="SBS82500.1"/>
    <property type="molecule type" value="Genomic_DNA"/>
</dbReference>